<proteinExistence type="predicted"/>
<comment type="caution">
    <text evidence="2">The sequence shown here is derived from an EMBL/GenBank/DDBJ whole genome shotgun (WGS) entry which is preliminary data.</text>
</comment>
<feature type="signal peptide" evidence="1">
    <location>
        <begin position="1"/>
        <end position="20"/>
    </location>
</feature>
<evidence type="ECO:0000313" key="3">
    <source>
        <dbReference type="Proteomes" id="UP000886887"/>
    </source>
</evidence>
<reference evidence="2" key="2">
    <citation type="journal article" date="2021" name="PeerJ">
        <title>Extensive microbial diversity within the chicken gut microbiome revealed by metagenomics and culture.</title>
        <authorList>
            <person name="Gilroy R."/>
            <person name="Ravi A."/>
            <person name="Getino M."/>
            <person name="Pursley I."/>
            <person name="Horton D.L."/>
            <person name="Alikhan N.F."/>
            <person name="Baker D."/>
            <person name="Gharbi K."/>
            <person name="Hall N."/>
            <person name="Watson M."/>
            <person name="Adriaenssens E.M."/>
            <person name="Foster-Nyarko E."/>
            <person name="Jarju S."/>
            <person name="Secka A."/>
            <person name="Antonio M."/>
            <person name="Oren A."/>
            <person name="Chaudhuri R.R."/>
            <person name="La Ragione R."/>
            <person name="Hildebrand F."/>
            <person name="Pallen M.J."/>
        </authorList>
    </citation>
    <scope>NUCLEOTIDE SEQUENCE</scope>
    <source>
        <strain evidence="2">ChiSxjej2B14-6234</strain>
    </source>
</reference>
<keyword evidence="1" id="KW-0732">Signal</keyword>
<dbReference type="EMBL" id="DVFJ01000004">
    <property type="protein sequence ID" value="HIQ70768.1"/>
    <property type="molecule type" value="Genomic_DNA"/>
</dbReference>
<accession>A0A9D0ZAC1</accession>
<organism evidence="2 3">
    <name type="scientific">Candidatus Onthenecus intestinigallinarum</name>
    <dbReference type="NCBI Taxonomy" id="2840875"/>
    <lineage>
        <taxon>Bacteria</taxon>
        <taxon>Bacillati</taxon>
        <taxon>Bacillota</taxon>
        <taxon>Clostridia</taxon>
        <taxon>Eubacteriales</taxon>
        <taxon>Candidatus Onthenecus</taxon>
    </lineage>
</organism>
<dbReference type="AlphaFoldDB" id="A0A9D0ZAC1"/>
<reference evidence="2" key="1">
    <citation type="submission" date="2020-10" db="EMBL/GenBank/DDBJ databases">
        <authorList>
            <person name="Gilroy R."/>
        </authorList>
    </citation>
    <scope>NUCLEOTIDE SEQUENCE</scope>
    <source>
        <strain evidence="2">ChiSxjej2B14-6234</strain>
    </source>
</reference>
<sequence>MATMLCTLGALFLCAATVYAVDPFEHYRQARFYTPLYDNQIYCNSGIARHYAYDAVMVGSSMIENTRVSTLDACFGVQSVKLPFQGGYPYNYARVLDIAFGTHEMAAVFYALDVTSFAMPADSPSNPLPEYLWNDSLLDDVYYLLNAGVLIDEIGNTLRYNLRGDLPENPRDAMYTWTDVRFSRETALASYDFNSPRYEMTAPDHFAGRVLRNWELNLKPYLEAHPDTTFYFYFPPYSVIYWVLQTDAGVRETQLWAREQLAQRLLAYDNVRLFDFAAREEWMLDLDRYMDYSHHDPQMNEQIVRGMAVGENEVRDVAQVLAANESIRAAAESFERPY</sequence>
<name>A0A9D0ZAC1_9FIRM</name>
<gene>
    <name evidence="2" type="ORF">IAB73_00915</name>
</gene>
<protein>
    <submittedName>
        <fullName evidence="2">Uncharacterized protein</fullName>
    </submittedName>
</protein>
<dbReference type="Proteomes" id="UP000886887">
    <property type="component" value="Unassembled WGS sequence"/>
</dbReference>
<feature type="chain" id="PRO_5039696988" evidence="1">
    <location>
        <begin position="21"/>
        <end position="338"/>
    </location>
</feature>
<evidence type="ECO:0000256" key="1">
    <source>
        <dbReference type="SAM" id="SignalP"/>
    </source>
</evidence>
<evidence type="ECO:0000313" key="2">
    <source>
        <dbReference type="EMBL" id="HIQ70768.1"/>
    </source>
</evidence>